<dbReference type="Gene3D" id="1.20.120.1780">
    <property type="entry name" value="UbiA prenyltransferase"/>
    <property type="match status" value="1"/>
</dbReference>
<dbReference type="PANTHER" id="PTHR11048:SF28">
    <property type="entry name" value="4-HYDROXYBENZOATE POLYPRENYLTRANSFERASE, MITOCHONDRIAL"/>
    <property type="match status" value="1"/>
</dbReference>
<comment type="cofactor">
    <cofactor evidence="1">
        <name>Mg(2+)</name>
        <dbReference type="ChEBI" id="CHEBI:18420"/>
    </cofactor>
</comment>
<accession>A0A518DRH0</accession>
<dbReference type="EC" id="2.5.1.39" evidence="11"/>
<sequence>MFEQFRRLLEMIRFSHTIFALPFAMLAAVMAWTAPGGHGFRWLDLLGVLVCMVGARSAAMAFNRLVDRKLDAGNPRTAQRHLPAGLLSVAGVTLFTVASTVLFYAGTLLFLPNLLPLLLATPVLAFLLAYSYTKRFTALAHFWLGASLMLAPVSAWIAIRGEQVMADPLDLTPAILLGLAVLLWVAGFDIIYACQDADYDSQVKLHSVPAWLGTTGALRLAAVCHAAMIAALAALPFSAYLGGPPLQFGWLYALGAVSVALLLAYEHWLVKPNDLTRVNIAFFQVNAVVSIGLFLVGTLDLLVLPH</sequence>
<dbReference type="RefSeq" id="WP_145052818.1">
    <property type="nucleotide sequence ID" value="NZ_CP036433.1"/>
</dbReference>
<keyword evidence="14" id="KW-1185">Reference proteome</keyword>
<evidence type="ECO:0000256" key="10">
    <source>
        <dbReference type="ARBA" id="ARBA00023136"/>
    </source>
</evidence>
<evidence type="ECO:0000313" key="14">
    <source>
        <dbReference type="Proteomes" id="UP000317648"/>
    </source>
</evidence>
<dbReference type="Gene3D" id="1.10.357.140">
    <property type="entry name" value="UbiA prenyltransferase"/>
    <property type="match status" value="1"/>
</dbReference>
<dbReference type="InterPro" id="IPR044878">
    <property type="entry name" value="UbiA_sf"/>
</dbReference>
<feature type="transmembrane region" description="Helical" evidence="12">
    <location>
        <begin position="216"/>
        <end position="237"/>
    </location>
</feature>
<dbReference type="NCBIfam" id="TIGR01475">
    <property type="entry name" value="ubiA_other"/>
    <property type="match status" value="1"/>
</dbReference>
<evidence type="ECO:0000313" key="13">
    <source>
        <dbReference type="EMBL" id="QDU94422.1"/>
    </source>
</evidence>
<feature type="transmembrane region" description="Helical" evidence="12">
    <location>
        <begin position="142"/>
        <end position="159"/>
    </location>
</feature>
<dbReference type="CDD" id="cd13959">
    <property type="entry name" value="PT_UbiA_COQ2"/>
    <property type="match status" value="1"/>
</dbReference>
<proteinExistence type="inferred from homology"/>
<gene>
    <name evidence="13" type="primary">ubiA</name>
    <name evidence="13" type="ORF">Pla8534_22120</name>
</gene>
<evidence type="ECO:0000256" key="11">
    <source>
        <dbReference type="ARBA" id="ARBA00034524"/>
    </source>
</evidence>
<keyword evidence="7" id="KW-0831">Ubiquinone biosynthesis</keyword>
<organism evidence="13 14">
    <name type="scientific">Lignipirellula cremea</name>
    <dbReference type="NCBI Taxonomy" id="2528010"/>
    <lineage>
        <taxon>Bacteria</taxon>
        <taxon>Pseudomonadati</taxon>
        <taxon>Planctomycetota</taxon>
        <taxon>Planctomycetia</taxon>
        <taxon>Pirellulales</taxon>
        <taxon>Pirellulaceae</taxon>
        <taxon>Lignipirellula</taxon>
    </lineage>
</organism>
<dbReference type="InterPro" id="IPR000537">
    <property type="entry name" value="UbiA_prenyltransferase"/>
</dbReference>
<feature type="transmembrane region" description="Helical" evidence="12">
    <location>
        <begin position="110"/>
        <end position="130"/>
    </location>
</feature>
<feature type="transmembrane region" description="Helical" evidence="12">
    <location>
        <begin position="249"/>
        <end position="268"/>
    </location>
</feature>
<keyword evidence="10 12" id="KW-0472">Membrane</keyword>
<protein>
    <recommendedName>
        <fullName evidence="11">4-hydroxybenzoate polyprenyltransferase</fullName>
        <ecNumber evidence="11">2.5.1.39</ecNumber>
    </recommendedName>
</protein>
<comment type="subcellular location">
    <subcellularLocation>
        <location evidence="2">Membrane</location>
        <topology evidence="2">Multi-pass membrane protein</topology>
    </subcellularLocation>
</comment>
<keyword evidence="6 13" id="KW-0808">Transferase</keyword>
<feature type="transmembrane region" description="Helical" evidence="12">
    <location>
        <begin position="12"/>
        <end position="34"/>
    </location>
</feature>
<comment type="similarity">
    <text evidence="3">Belongs to the UbiA prenyltransferase family.</text>
</comment>
<dbReference type="Pfam" id="PF01040">
    <property type="entry name" value="UbiA"/>
    <property type="match status" value="1"/>
</dbReference>
<evidence type="ECO:0000256" key="4">
    <source>
        <dbReference type="ARBA" id="ARBA00022475"/>
    </source>
</evidence>
<reference evidence="13 14" key="1">
    <citation type="submission" date="2019-02" db="EMBL/GenBank/DDBJ databases">
        <title>Deep-cultivation of Planctomycetes and their phenomic and genomic characterization uncovers novel biology.</title>
        <authorList>
            <person name="Wiegand S."/>
            <person name="Jogler M."/>
            <person name="Boedeker C."/>
            <person name="Pinto D."/>
            <person name="Vollmers J."/>
            <person name="Rivas-Marin E."/>
            <person name="Kohn T."/>
            <person name="Peeters S.H."/>
            <person name="Heuer A."/>
            <person name="Rast P."/>
            <person name="Oberbeckmann S."/>
            <person name="Bunk B."/>
            <person name="Jeske O."/>
            <person name="Meyerdierks A."/>
            <person name="Storesund J.E."/>
            <person name="Kallscheuer N."/>
            <person name="Luecker S."/>
            <person name="Lage O.M."/>
            <person name="Pohl T."/>
            <person name="Merkel B.J."/>
            <person name="Hornburger P."/>
            <person name="Mueller R.-W."/>
            <person name="Bruemmer F."/>
            <person name="Labrenz M."/>
            <person name="Spormann A.M."/>
            <person name="Op den Camp H."/>
            <person name="Overmann J."/>
            <person name="Amann R."/>
            <person name="Jetten M.S.M."/>
            <person name="Mascher T."/>
            <person name="Medema M.H."/>
            <person name="Devos D.P."/>
            <person name="Kaster A.-K."/>
            <person name="Ovreas L."/>
            <person name="Rohde M."/>
            <person name="Galperin M.Y."/>
            <person name="Jogler C."/>
        </authorList>
    </citation>
    <scope>NUCLEOTIDE SEQUENCE [LARGE SCALE GENOMIC DNA]</scope>
    <source>
        <strain evidence="13 14">Pla85_3_4</strain>
    </source>
</reference>
<dbReference type="KEGG" id="lcre:Pla8534_22120"/>
<feature type="transmembrane region" description="Helical" evidence="12">
    <location>
        <begin position="40"/>
        <end position="62"/>
    </location>
</feature>
<dbReference type="GO" id="GO:0005886">
    <property type="term" value="C:plasma membrane"/>
    <property type="evidence" value="ECO:0007669"/>
    <property type="project" value="TreeGrafter"/>
</dbReference>
<dbReference type="EMBL" id="CP036433">
    <property type="protein sequence ID" value="QDU94422.1"/>
    <property type="molecule type" value="Genomic_DNA"/>
</dbReference>
<evidence type="ECO:0000256" key="3">
    <source>
        <dbReference type="ARBA" id="ARBA00005985"/>
    </source>
</evidence>
<keyword evidence="8 12" id="KW-0812">Transmembrane</keyword>
<dbReference type="PANTHER" id="PTHR11048">
    <property type="entry name" value="PRENYLTRANSFERASES"/>
    <property type="match status" value="1"/>
</dbReference>
<evidence type="ECO:0000256" key="5">
    <source>
        <dbReference type="ARBA" id="ARBA00022519"/>
    </source>
</evidence>
<dbReference type="FunFam" id="1.10.357.140:FF:000008">
    <property type="entry name" value="4-hydroxybenzoate octaprenyltransferase"/>
    <property type="match status" value="1"/>
</dbReference>
<feature type="transmembrane region" description="Helical" evidence="12">
    <location>
        <begin position="171"/>
        <end position="195"/>
    </location>
</feature>
<feature type="transmembrane region" description="Helical" evidence="12">
    <location>
        <begin position="280"/>
        <end position="304"/>
    </location>
</feature>
<evidence type="ECO:0000256" key="7">
    <source>
        <dbReference type="ARBA" id="ARBA00022688"/>
    </source>
</evidence>
<feature type="transmembrane region" description="Helical" evidence="12">
    <location>
        <begin position="82"/>
        <end position="104"/>
    </location>
</feature>
<keyword evidence="4" id="KW-1003">Cell membrane</keyword>
<dbReference type="FunFam" id="1.20.120.1780:FF:000001">
    <property type="entry name" value="4-hydroxybenzoate octaprenyltransferase"/>
    <property type="match status" value="1"/>
</dbReference>
<dbReference type="InterPro" id="IPR006371">
    <property type="entry name" value="Polyprenyltransferase_UbiA-li"/>
</dbReference>
<dbReference type="GO" id="GO:0008412">
    <property type="term" value="F:4-hydroxybenzoate polyprenyltransferase activity"/>
    <property type="evidence" value="ECO:0007669"/>
    <property type="project" value="UniProtKB-EC"/>
</dbReference>
<evidence type="ECO:0000256" key="9">
    <source>
        <dbReference type="ARBA" id="ARBA00022989"/>
    </source>
</evidence>
<dbReference type="AlphaFoldDB" id="A0A518DRH0"/>
<evidence type="ECO:0000256" key="6">
    <source>
        <dbReference type="ARBA" id="ARBA00022679"/>
    </source>
</evidence>
<evidence type="ECO:0000256" key="8">
    <source>
        <dbReference type="ARBA" id="ARBA00022692"/>
    </source>
</evidence>
<dbReference type="InterPro" id="IPR039653">
    <property type="entry name" value="Prenyltransferase"/>
</dbReference>
<keyword evidence="5" id="KW-0997">Cell inner membrane</keyword>
<evidence type="ECO:0000256" key="2">
    <source>
        <dbReference type="ARBA" id="ARBA00004141"/>
    </source>
</evidence>
<evidence type="ECO:0000256" key="12">
    <source>
        <dbReference type="SAM" id="Phobius"/>
    </source>
</evidence>
<dbReference type="Proteomes" id="UP000317648">
    <property type="component" value="Chromosome"/>
</dbReference>
<name>A0A518DRH0_9BACT</name>
<keyword evidence="9 12" id="KW-1133">Transmembrane helix</keyword>
<dbReference type="OrthoDB" id="9782418at2"/>
<dbReference type="GO" id="GO:0006744">
    <property type="term" value="P:ubiquinone biosynthetic process"/>
    <property type="evidence" value="ECO:0007669"/>
    <property type="project" value="UniProtKB-KW"/>
</dbReference>
<evidence type="ECO:0000256" key="1">
    <source>
        <dbReference type="ARBA" id="ARBA00001946"/>
    </source>
</evidence>